<dbReference type="Gene3D" id="6.20.400.10">
    <property type="match status" value="1"/>
</dbReference>
<comment type="similarity">
    <text evidence="4">Belongs to the RWDD1/GIR2 family.</text>
</comment>
<comment type="caution">
    <text evidence="9">The sequence shown here is derived from an EMBL/GenBank/DDBJ whole genome shotgun (WGS) entry which is preliminary data.</text>
</comment>
<proteinExistence type="inferred from homology"/>
<dbReference type="Pfam" id="PF16543">
    <property type="entry name" value="DFRP_C"/>
    <property type="match status" value="1"/>
</dbReference>
<evidence type="ECO:0000256" key="6">
    <source>
        <dbReference type="SAM" id="Coils"/>
    </source>
</evidence>
<evidence type="ECO:0000256" key="1">
    <source>
        <dbReference type="ARBA" id="ARBA00022553"/>
    </source>
</evidence>
<dbReference type="FunFam" id="3.10.110.10:FF:000064">
    <property type="entry name" value="RWD domain-containing protein 1"/>
    <property type="match status" value="1"/>
</dbReference>
<dbReference type="GO" id="GO:0005737">
    <property type="term" value="C:cytoplasm"/>
    <property type="evidence" value="ECO:0007669"/>
    <property type="project" value="UniProtKB-ARBA"/>
</dbReference>
<feature type="compositionally biased region" description="Polar residues" evidence="7">
    <location>
        <begin position="1"/>
        <end position="12"/>
    </location>
</feature>
<dbReference type="CDD" id="cd23816">
    <property type="entry name" value="RWD_RWDD1"/>
    <property type="match status" value="1"/>
</dbReference>
<name>A0AB34GLV3_ESCRO</name>
<feature type="compositionally biased region" description="Basic and acidic residues" evidence="7">
    <location>
        <begin position="385"/>
        <end position="394"/>
    </location>
</feature>
<dbReference type="SUPFAM" id="SSF54495">
    <property type="entry name" value="UBC-like"/>
    <property type="match status" value="2"/>
</dbReference>
<dbReference type="InterPro" id="IPR006575">
    <property type="entry name" value="RWD_dom"/>
</dbReference>
<feature type="domain" description="RWD" evidence="8">
    <location>
        <begin position="106"/>
        <end position="265"/>
    </location>
</feature>
<accession>A0AB34GLV3</accession>
<keyword evidence="1" id="KW-0597">Phosphoprotein</keyword>
<keyword evidence="2" id="KW-0007">Acetylation</keyword>
<dbReference type="EMBL" id="JAIQCJ010002212">
    <property type="protein sequence ID" value="KAJ8779766.1"/>
    <property type="molecule type" value="Genomic_DNA"/>
</dbReference>
<keyword evidence="6" id="KW-0175">Coiled coil</keyword>
<evidence type="ECO:0000256" key="2">
    <source>
        <dbReference type="ARBA" id="ARBA00022990"/>
    </source>
</evidence>
<feature type="region of interest" description="Disordered" evidence="7">
    <location>
        <begin position="1"/>
        <end position="37"/>
    </location>
</feature>
<organism evidence="9 10">
    <name type="scientific">Eschrichtius robustus</name>
    <name type="common">California gray whale</name>
    <name type="synonym">Eschrichtius gibbosus</name>
    <dbReference type="NCBI Taxonomy" id="9764"/>
    <lineage>
        <taxon>Eukaryota</taxon>
        <taxon>Metazoa</taxon>
        <taxon>Chordata</taxon>
        <taxon>Craniata</taxon>
        <taxon>Vertebrata</taxon>
        <taxon>Euteleostomi</taxon>
        <taxon>Mammalia</taxon>
        <taxon>Eutheria</taxon>
        <taxon>Laurasiatheria</taxon>
        <taxon>Artiodactyla</taxon>
        <taxon>Whippomorpha</taxon>
        <taxon>Cetacea</taxon>
        <taxon>Mysticeti</taxon>
        <taxon>Eschrichtiidae</taxon>
        <taxon>Eschrichtius</taxon>
    </lineage>
</organism>
<dbReference type="AlphaFoldDB" id="A0AB34GLV3"/>
<keyword evidence="10" id="KW-1185">Reference proteome</keyword>
<dbReference type="Pfam" id="PF05773">
    <property type="entry name" value="RWD"/>
    <property type="match status" value="1"/>
</dbReference>
<dbReference type="InterPro" id="IPR040213">
    <property type="entry name" value="GIR2-like"/>
</dbReference>
<feature type="coiled-coil region" evidence="6">
    <location>
        <begin position="259"/>
        <end position="331"/>
    </location>
</feature>
<evidence type="ECO:0000313" key="9">
    <source>
        <dbReference type="EMBL" id="KAJ8779766.1"/>
    </source>
</evidence>
<reference evidence="9 10" key="1">
    <citation type="submission" date="2022-11" db="EMBL/GenBank/DDBJ databases">
        <title>Whole genome sequence of Eschrichtius robustus ER-17-0199.</title>
        <authorList>
            <person name="Bruniche-Olsen A."/>
            <person name="Black A.N."/>
            <person name="Fields C.J."/>
            <person name="Walden K."/>
            <person name="Dewoody J.A."/>
        </authorList>
    </citation>
    <scope>NUCLEOTIDE SEQUENCE [LARGE SCALE GENOMIC DNA]</scope>
    <source>
        <strain evidence="9">ER-17-0199</strain>
        <tissue evidence="9">Blubber</tissue>
    </source>
</reference>
<evidence type="ECO:0000313" key="10">
    <source>
        <dbReference type="Proteomes" id="UP001159641"/>
    </source>
</evidence>
<gene>
    <name evidence="9" type="ORF">J1605_012253</name>
</gene>
<dbReference type="SMART" id="SM00591">
    <property type="entry name" value="RWD"/>
    <property type="match status" value="1"/>
</dbReference>
<dbReference type="InterPro" id="IPR016135">
    <property type="entry name" value="UBQ-conjugating_enzyme/RWD"/>
</dbReference>
<dbReference type="PROSITE" id="PS50908">
    <property type="entry name" value="RWD"/>
    <property type="match status" value="1"/>
</dbReference>
<evidence type="ECO:0000256" key="7">
    <source>
        <dbReference type="SAM" id="MobiDB-lite"/>
    </source>
</evidence>
<dbReference type="Proteomes" id="UP001159641">
    <property type="component" value="Unassembled WGS sequence"/>
</dbReference>
<evidence type="ECO:0000256" key="5">
    <source>
        <dbReference type="ARBA" id="ARBA00072006"/>
    </source>
</evidence>
<dbReference type="PANTHER" id="PTHR12292">
    <property type="entry name" value="RWD DOMAIN-CONTAINING PROTEIN"/>
    <property type="match status" value="1"/>
</dbReference>
<sequence>MPDRVSSPSLQIPSGRGIGGPPARPNESNAELGSRRRQALGCGSAGLAWLWASGLSAGDSAPAPARQLPALPARRGPGCRAPPGCLGDPWAAARAAMTDYGEEQRNELEALESIYPDSFTGDFRGRGPAATRGGVGPAATSTALGIPGQDGEGNGEAAWPPRPLLDFSSRVQASTILSENPPSFTITVTSEAGENDETVQTTLKFTYSEKYPDEAPLYEIFSQLNLDDNDVSDILKLLALQAEENLGMVMIFTLVTAVQEKLNEIVDQIKTRREEEKKQKEKEAEEAEKQLFHGTPVTIENFLSWKAKFDAELLEIKKKRMKEEEQAGKNKLSGRQLFETDHNLDTSDIQFLEDAGNNVEVDESLFQEMDDLELEDDEDDPDYNPADRESDLTD</sequence>
<feature type="region of interest" description="Disordered" evidence="7">
    <location>
        <begin position="349"/>
        <end position="394"/>
    </location>
</feature>
<protein>
    <recommendedName>
        <fullName evidence="5">RWD domain-containing protein 1</fullName>
    </recommendedName>
</protein>
<feature type="compositionally biased region" description="Acidic residues" evidence="7">
    <location>
        <begin position="360"/>
        <end position="382"/>
    </location>
</feature>
<dbReference type="InterPro" id="IPR032378">
    <property type="entry name" value="ZC3H15/TMA46_C"/>
</dbReference>
<evidence type="ECO:0000259" key="8">
    <source>
        <dbReference type="PROSITE" id="PS50908"/>
    </source>
</evidence>
<evidence type="ECO:0000256" key="4">
    <source>
        <dbReference type="ARBA" id="ARBA00061594"/>
    </source>
</evidence>
<comment type="function">
    <text evidence="3">Protects DRG2 from proteolytic degradation.</text>
</comment>
<evidence type="ECO:0000256" key="3">
    <source>
        <dbReference type="ARBA" id="ARBA00056432"/>
    </source>
</evidence>
<dbReference type="Gene3D" id="3.10.110.10">
    <property type="entry name" value="Ubiquitin Conjugating Enzyme"/>
    <property type="match status" value="1"/>
</dbReference>